<keyword evidence="8" id="KW-1185">Reference proteome</keyword>
<protein>
    <submittedName>
        <fullName evidence="7">LysM domain-containing protein</fullName>
    </submittedName>
</protein>
<evidence type="ECO:0000256" key="4">
    <source>
        <dbReference type="SAM" id="MobiDB-lite"/>
    </source>
</evidence>
<dbReference type="STRING" id="708197.A0A166XR91"/>
<evidence type="ECO:0000256" key="2">
    <source>
        <dbReference type="ARBA" id="ARBA00023026"/>
    </source>
</evidence>
<dbReference type="Gene3D" id="3.10.350.10">
    <property type="entry name" value="LysM domain"/>
    <property type="match status" value="5"/>
</dbReference>
<feature type="domain" description="LysM" evidence="6">
    <location>
        <begin position="663"/>
        <end position="710"/>
    </location>
</feature>
<dbReference type="SMART" id="SM00257">
    <property type="entry name" value="LysM"/>
    <property type="match status" value="2"/>
</dbReference>
<evidence type="ECO:0000313" key="8">
    <source>
        <dbReference type="Proteomes" id="UP000076552"/>
    </source>
</evidence>
<dbReference type="InterPro" id="IPR018392">
    <property type="entry name" value="LysM"/>
</dbReference>
<dbReference type="PROSITE" id="PS51782">
    <property type="entry name" value="LYSM"/>
    <property type="match status" value="5"/>
</dbReference>
<organism evidence="7 8">
    <name type="scientific">Colletotrichum tofieldiae</name>
    <dbReference type="NCBI Taxonomy" id="708197"/>
    <lineage>
        <taxon>Eukaryota</taxon>
        <taxon>Fungi</taxon>
        <taxon>Dikarya</taxon>
        <taxon>Ascomycota</taxon>
        <taxon>Pezizomycotina</taxon>
        <taxon>Sordariomycetes</taxon>
        <taxon>Hypocreomycetidae</taxon>
        <taxon>Glomerellales</taxon>
        <taxon>Glomerellaceae</taxon>
        <taxon>Colletotrichum</taxon>
        <taxon>Colletotrichum spaethianum species complex</taxon>
    </lineage>
</organism>
<evidence type="ECO:0000256" key="3">
    <source>
        <dbReference type="ARBA" id="ARBA00044955"/>
    </source>
</evidence>
<dbReference type="PANTHER" id="PTHR34997">
    <property type="entry name" value="AM15"/>
    <property type="match status" value="1"/>
</dbReference>
<accession>A0A166XR91</accession>
<keyword evidence="1" id="KW-0147">Chitin-binding</keyword>
<dbReference type="SUPFAM" id="SSF54106">
    <property type="entry name" value="LysM domain"/>
    <property type="match status" value="2"/>
</dbReference>
<keyword evidence="5" id="KW-0732">Signal</keyword>
<feature type="domain" description="LysM" evidence="6">
    <location>
        <begin position="242"/>
        <end position="287"/>
    </location>
</feature>
<sequence>MGGYRFYLVPPAYLLLALTPLFCLVSAGTFLDAGAVPQGTSSGCIAALTAETACKDAVADLRPSLYYPLTKLQSICNPACSSALASYHAAVVSSCTQDTYETEERSQIPVAMFSELIRYAYNLTCLTESGRFCNNVAAAFAADADPGAADVPGGLPAGGDFGEHDTSNRCDACLLDSLRFQAGSPYYEGPVLRSRSVYEAKTSSCGVANKPLVTTSNSLLTQVFSIETTTLAPAPTSTCAGSTYTVQSGDDCHSISLSEGISTEWLIIDNKLPAFCHGFPTNGTLCLVNKCAVYTVAEDDTCKSIARAHSITEAQLLAWNPSINSGCYNLVVGDQVCIKVPGQPYVTPPPTTLAPTIPTTPAPVPTNVAIGTNTRCGTYVEVKVGDYCNQLVMKYGISMADFVFLNTAINQNCTNLYALESYCVQAVGDINTYSGRPGYGAPTLTMTGTIDDTATNLPDASFTYPEPSRTPLPLALESRQDCAFFVDSDDVNVNLTGTYFRSQCEFLSALTGVTLEDLQIWNPSLGNTTSVDCALEPGVRYCAKYYGGVRETNNDDVSSYPSREGMAENCTATVDVRPDGLPTCQAILDEWYLLIEEFYEWNPSVGPDCGGMWAGYHYCVRVEGWAPPPEPSSTVSATPTSTPTSGPTPPGPVQEGQPTNCNKWHLVAAGDDCSIITSQYSISFDQFLDWNPAVSDDCVNGFWGGYAYCVGVSSAATPTTTSSAIQSSTTLPTSTNTPVPAPEPNQTGNAVANCNKYAEAQSGDWCAAFIERHGLNAANFYSWNTVLGAGGANCGGSFWAGYWYCIGVVSS</sequence>
<dbReference type="Pfam" id="PF01476">
    <property type="entry name" value="LysM"/>
    <property type="match status" value="2"/>
</dbReference>
<dbReference type="CDD" id="cd00118">
    <property type="entry name" value="LysM"/>
    <property type="match status" value="2"/>
</dbReference>
<dbReference type="EMBL" id="LFIV01000012">
    <property type="protein sequence ID" value="KZL76857.1"/>
    <property type="molecule type" value="Genomic_DNA"/>
</dbReference>
<comment type="similarity">
    <text evidence="3">Belongs to the secreted LysM effector family.</text>
</comment>
<name>A0A166XR91_9PEZI</name>
<feature type="compositionally biased region" description="Low complexity" evidence="4">
    <location>
        <begin position="723"/>
        <end position="738"/>
    </location>
</feature>
<evidence type="ECO:0000259" key="6">
    <source>
        <dbReference type="PROSITE" id="PS51782"/>
    </source>
</evidence>
<dbReference type="PANTHER" id="PTHR34997:SF1">
    <property type="entry name" value="PEPTIDOGLYCAN-BINDING LYSIN DOMAIN"/>
    <property type="match status" value="1"/>
</dbReference>
<feature type="chain" id="PRO_5007882468" evidence="5">
    <location>
        <begin position="28"/>
        <end position="811"/>
    </location>
</feature>
<dbReference type="Proteomes" id="UP000076552">
    <property type="component" value="Unassembled WGS sequence"/>
</dbReference>
<feature type="region of interest" description="Disordered" evidence="4">
    <location>
        <begin position="629"/>
        <end position="659"/>
    </location>
</feature>
<feature type="domain" description="LysM" evidence="6">
    <location>
        <begin position="572"/>
        <end position="620"/>
    </location>
</feature>
<keyword evidence="2" id="KW-0843">Virulence</keyword>
<feature type="domain" description="LysM" evidence="6">
    <location>
        <begin position="378"/>
        <end position="424"/>
    </location>
</feature>
<gene>
    <name evidence="7" type="ORF">CT0861_03320</name>
</gene>
<evidence type="ECO:0000256" key="5">
    <source>
        <dbReference type="SAM" id="SignalP"/>
    </source>
</evidence>
<dbReference type="AlphaFoldDB" id="A0A166XR91"/>
<dbReference type="GO" id="GO:0008061">
    <property type="term" value="F:chitin binding"/>
    <property type="evidence" value="ECO:0007669"/>
    <property type="project" value="UniProtKB-KW"/>
</dbReference>
<dbReference type="InterPro" id="IPR036779">
    <property type="entry name" value="LysM_dom_sf"/>
</dbReference>
<proteinExistence type="inferred from homology"/>
<feature type="region of interest" description="Disordered" evidence="4">
    <location>
        <begin position="723"/>
        <end position="745"/>
    </location>
</feature>
<reference evidence="7 8" key="1">
    <citation type="submission" date="2015-06" db="EMBL/GenBank/DDBJ databases">
        <title>Survival trade-offs in plant roots during colonization by closely related pathogenic and mutualistic fungi.</title>
        <authorList>
            <person name="Hacquard S."/>
            <person name="Kracher B."/>
            <person name="Hiruma K."/>
            <person name="Weinman A."/>
            <person name="Muench P."/>
            <person name="Garrido Oter R."/>
            <person name="Ver Loren van Themaat E."/>
            <person name="Dallerey J.-F."/>
            <person name="Damm U."/>
            <person name="Henrissat B."/>
            <person name="Lespinet O."/>
            <person name="Thon M."/>
            <person name="Kemen E."/>
            <person name="McHardy A.C."/>
            <person name="Schulze-Lefert P."/>
            <person name="O'Connell R.J."/>
        </authorList>
    </citation>
    <scope>NUCLEOTIDE SEQUENCE [LARGE SCALE GENOMIC DNA]</scope>
    <source>
        <strain evidence="7 8">0861</strain>
    </source>
</reference>
<feature type="compositionally biased region" description="Low complexity" evidence="4">
    <location>
        <begin position="632"/>
        <end position="645"/>
    </location>
</feature>
<feature type="signal peptide" evidence="5">
    <location>
        <begin position="1"/>
        <end position="27"/>
    </location>
</feature>
<evidence type="ECO:0000256" key="1">
    <source>
        <dbReference type="ARBA" id="ARBA00022669"/>
    </source>
</evidence>
<dbReference type="InterPro" id="IPR052210">
    <property type="entry name" value="LysM1-like"/>
</dbReference>
<feature type="domain" description="LysM" evidence="6">
    <location>
        <begin position="292"/>
        <end position="338"/>
    </location>
</feature>
<evidence type="ECO:0000313" key="7">
    <source>
        <dbReference type="EMBL" id="KZL76857.1"/>
    </source>
</evidence>
<comment type="caution">
    <text evidence="7">The sequence shown here is derived from an EMBL/GenBank/DDBJ whole genome shotgun (WGS) entry which is preliminary data.</text>
</comment>